<keyword evidence="1" id="KW-1133">Transmembrane helix</keyword>
<keyword evidence="1" id="KW-0812">Transmembrane</keyword>
<evidence type="ECO:0000313" key="2">
    <source>
        <dbReference type="EMBL" id="CAG8605453.1"/>
    </source>
</evidence>
<evidence type="ECO:0000313" key="3">
    <source>
        <dbReference type="Proteomes" id="UP000789572"/>
    </source>
</evidence>
<feature type="transmembrane region" description="Helical" evidence="1">
    <location>
        <begin position="124"/>
        <end position="145"/>
    </location>
</feature>
<comment type="caution">
    <text evidence="2">The sequence shown here is derived from an EMBL/GenBank/DDBJ whole genome shotgun (WGS) entry which is preliminary data.</text>
</comment>
<feature type="transmembrane region" description="Helical" evidence="1">
    <location>
        <begin position="7"/>
        <end position="27"/>
    </location>
</feature>
<accession>A0A9N9CMS2</accession>
<proteinExistence type="predicted"/>
<dbReference type="OrthoDB" id="10466379at2759"/>
<sequence length="175" mass="20075">MNHYSFCVLRALGILLAALGIIVNFAFPCFGSFYIGTVYSISCYLMSVVMSCIFFGLIKNDVMLQAEFPHIGWFLLTATFWFIDQPDYDVINDEIRKRCEKIIGGHGTEQDIIECTHIMSNRRLVALITLNCTQLVEVFFFFAIYKYAKHQTKALLRNDRHTTPSYGSISDIEDL</sequence>
<gene>
    <name evidence="2" type="ORF">POCULU_LOCUS7686</name>
</gene>
<feature type="transmembrane region" description="Helical" evidence="1">
    <location>
        <begin position="33"/>
        <end position="57"/>
    </location>
</feature>
<protein>
    <submittedName>
        <fullName evidence="2">1588_t:CDS:1</fullName>
    </submittedName>
</protein>
<dbReference type="Proteomes" id="UP000789572">
    <property type="component" value="Unassembled WGS sequence"/>
</dbReference>
<dbReference type="EMBL" id="CAJVPJ010001843">
    <property type="protein sequence ID" value="CAG8605453.1"/>
    <property type="molecule type" value="Genomic_DNA"/>
</dbReference>
<dbReference type="AlphaFoldDB" id="A0A9N9CMS2"/>
<evidence type="ECO:0000256" key="1">
    <source>
        <dbReference type="SAM" id="Phobius"/>
    </source>
</evidence>
<reference evidence="2" key="1">
    <citation type="submission" date="2021-06" db="EMBL/GenBank/DDBJ databases">
        <authorList>
            <person name="Kallberg Y."/>
            <person name="Tangrot J."/>
            <person name="Rosling A."/>
        </authorList>
    </citation>
    <scope>NUCLEOTIDE SEQUENCE</scope>
    <source>
        <strain evidence="2">IA702</strain>
    </source>
</reference>
<keyword evidence="1" id="KW-0472">Membrane</keyword>
<name>A0A9N9CMS2_9GLOM</name>
<keyword evidence="3" id="KW-1185">Reference proteome</keyword>
<organism evidence="2 3">
    <name type="scientific">Paraglomus occultum</name>
    <dbReference type="NCBI Taxonomy" id="144539"/>
    <lineage>
        <taxon>Eukaryota</taxon>
        <taxon>Fungi</taxon>
        <taxon>Fungi incertae sedis</taxon>
        <taxon>Mucoromycota</taxon>
        <taxon>Glomeromycotina</taxon>
        <taxon>Glomeromycetes</taxon>
        <taxon>Paraglomerales</taxon>
        <taxon>Paraglomeraceae</taxon>
        <taxon>Paraglomus</taxon>
    </lineage>
</organism>